<name>A0ABP0BAT4_9PEZI</name>
<keyword evidence="1" id="KW-0285">Flavoprotein</keyword>
<feature type="transmembrane region" description="Helical" evidence="4">
    <location>
        <begin position="12"/>
        <end position="32"/>
    </location>
</feature>
<evidence type="ECO:0000256" key="4">
    <source>
        <dbReference type="SAM" id="Phobius"/>
    </source>
</evidence>
<keyword evidence="4" id="KW-0472">Membrane</keyword>
<evidence type="ECO:0000313" key="6">
    <source>
        <dbReference type="EMBL" id="CAK7216703.1"/>
    </source>
</evidence>
<dbReference type="Pfam" id="PF01494">
    <property type="entry name" value="FAD_binding_3"/>
    <property type="match status" value="1"/>
</dbReference>
<evidence type="ECO:0000256" key="3">
    <source>
        <dbReference type="ARBA" id="ARBA00023002"/>
    </source>
</evidence>
<evidence type="ECO:0000256" key="2">
    <source>
        <dbReference type="ARBA" id="ARBA00022827"/>
    </source>
</evidence>
<dbReference type="PANTHER" id="PTHR43476:SF3">
    <property type="entry name" value="FAD-BINDING MONOOXYGENASE"/>
    <property type="match status" value="1"/>
</dbReference>
<dbReference type="InterPro" id="IPR050631">
    <property type="entry name" value="PheA/TfdB_FAD_monoxygenase"/>
</dbReference>
<proteinExistence type="predicted"/>
<dbReference type="Gene3D" id="3.50.50.60">
    <property type="entry name" value="FAD/NAD(P)-binding domain"/>
    <property type="match status" value="1"/>
</dbReference>
<gene>
    <name evidence="6" type="ORF">SCUCBS95973_002896</name>
</gene>
<keyword evidence="4" id="KW-1133">Transmembrane helix</keyword>
<evidence type="ECO:0000313" key="7">
    <source>
        <dbReference type="Proteomes" id="UP001642405"/>
    </source>
</evidence>
<keyword evidence="3" id="KW-0560">Oxidoreductase</keyword>
<sequence length="414" mass="45504">MTASEAATTAKADPWVIIVGAGPAGLLLALLLGQQSIPVQVVELADGPDERPRATHYSAPANHELRRAGILDEIQSQGFLPNGVSWRKLDTTYLAGLDNTIPDNKDDSLVCLPLHKLARVILAAIEGQPSIKISWGHKVLDVGQQNGSSMAWVDVESATGKSRLQAPFVVGCDGANSQVRKSLFGSSFPGFTWDEQIVATNTYYDFDKYGYHDANFIIHPEHWYMAARISKDGLWRITYGELTGLTHEELVARQPMKFQKFLPGHEAPEAGAWKLANISPYKVHQRLAEKMAVGHICLVADAAHLCNPFGGMGLTGGIVDAGNLADCLIGIYQGKADDSILEKYSEVRREKYNTIINPISSANIRRLFAQDPETALQDDAFLRLLKDVSADEAFATKLQLEIKAIMHDFTQYYK</sequence>
<dbReference type="InterPro" id="IPR002938">
    <property type="entry name" value="FAD-bd"/>
</dbReference>
<dbReference type="PANTHER" id="PTHR43476">
    <property type="entry name" value="3-(3-HYDROXY-PHENYL)PROPIONATE/3-HYDROXYCINNAMIC ACID HYDROXYLASE"/>
    <property type="match status" value="1"/>
</dbReference>
<feature type="domain" description="FAD-binding" evidence="5">
    <location>
        <begin position="16"/>
        <end position="350"/>
    </location>
</feature>
<dbReference type="EMBL" id="CAWUHB010000012">
    <property type="protein sequence ID" value="CAK7216703.1"/>
    <property type="molecule type" value="Genomic_DNA"/>
</dbReference>
<keyword evidence="7" id="KW-1185">Reference proteome</keyword>
<keyword evidence="2" id="KW-0274">FAD</keyword>
<dbReference type="SUPFAM" id="SSF51905">
    <property type="entry name" value="FAD/NAD(P)-binding domain"/>
    <property type="match status" value="1"/>
</dbReference>
<accession>A0ABP0BAT4</accession>
<dbReference type="InterPro" id="IPR036188">
    <property type="entry name" value="FAD/NAD-bd_sf"/>
</dbReference>
<evidence type="ECO:0000259" key="5">
    <source>
        <dbReference type="Pfam" id="PF01494"/>
    </source>
</evidence>
<keyword evidence="4" id="KW-0812">Transmembrane</keyword>
<dbReference type="Gene3D" id="3.30.70.2450">
    <property type="match status" value="1"/>
</dbReference>
<organism evidence="6 7">
    <name type="scientific">Sporothrix curviconia</name>
    <dbReference type="NCBI Taxonomy" id="1260050"/>
    <lineage>
        <taxon>Eukaryota</taxon>
        <taxon>Fungi</taxon>
        <taxon>Dikarya</taxon>
        <taxon>Ascomycota</taxon>
        <taxon>Pezizomycotina</taxon>
        <taxon>Sordariomycetes</taxon>
        <taxon>Sordariomycetidae</taxon>
        <taxon>Ophiostomatales</taxon>
        <taxon>Ophiostomataceae</taxon>
        <taxon>Sporothrix</taxon>
    </lineage>
</organism>
<dbReference type="PRINTS" id="PR00420">
    <property type="entry name" value="RNGMNOXGNASE"/>
</dbReference>
<dbReference type="Proteomes" id="UP001642405">
    <property type="component" value="Unassembled WGS sequence"/>
</dbReference>
<protein>
    <recommendedName>
        <fullName evidence="5">FAD-binding domain-containing protein</fullName>
    </recommendedName>
</protein>
<reference evidence="6 7" key="1">
    <citation type="submission" date="2024-01" db="EMBL/GenBank/DDBJ databases">
        <authorList>
            <person name="Allen C."/>
            <person name="Tagirdzhanova G."/>
        </authorList>
    </citation>
    <scope>NUCLEOTIDE SEQUENCE [LARGE SCALE GENOMIC DNA]</scope>
</reference>
<evidence type="ECO:0000256" key="1">
    <source>
        <dbReference type="ARBA" id="ARBA00022630"/>
    </source>
</evidence>
<comment type="caution">
    <text evidence="6">The sequence shown here is derived from an EMBL/GenBank/DDBJ whole genome shotgun (WGS) entry which is preliminary data.</text>
</comment>